<keyword evidence="3" id="KW-1185">Reference proteome</keyword>
<dbReference type="AlphaFoldDB" id="A0AAW1K6W5"/>
<dbReference type="PANTHER" id="PTHR37610:SF40">
    <property type="entry name" value="OS01G0909600 PROTEIN"/>
    <property type="match status" value="1"/>
</dbReference>
<dbReference type="SUPFAM" id="SSF53098">
    <property type="entry name" value="Ribonuclease H-like"/>
    <property type="match status" value="1"/>
</dbReference>
<organism evidence="2 3">
    <name type="scientific">Saponaria officinalis</name>
    <name type="common">Common soapwort</name>
    <name type="synonym">Lychnis saponaria</name>
    <dbReference type="NCBI Taxonomy" id="3572"/>
    <lineage>
        <taxon>Eukaryota</taxon>
        <taxon>Viridiplantae</taxon>
        <taxon>Streptophyta</taxon>
        <taxon>Embryophyta</taxon>
        <taxon>Tracheophyta</taxon>
        <taxon>Spermatophyta</taxon>
        <taxon>Magnoliopsida</taxon>
        <taxon>eudicotyledons</taxon>
        <taxon>Gunneridae</taxon>
        <taxon>Pentapetalae</taxon>
        <taxon>Caryophyllales</taxon>
        <taxon>Caryophyllaceae</taxon>
        <taxon>Caryophylleae</taxon>
        <taxon>Saponaria</taxon>
    </lineage>
</organism>
<evidence type="ECO:0000313" key="3">
    <source>
        <dbReference type="Proteomes" id="UP001443914"/>
    </source>
</evidence>
<name>A0AAW1K6W5_SAPOF</name>
<evidence type="ECO:0000259" key="1">
    <source>
        <dbReference type="PROSITE" id="PS50994"/>
    </source>
</evidence>
<feature type="domain" description="Integrase catalytic" evidence="1">
    <location>
        <begin position="513"/>
        <end position="589"/>
    </location>
</feature>
<protein>
    <recommendedName>
        <fullName evidence="1">Integrase catalytic domain-containing protein</fullName>
    </recommendedName>
</protein>
<dbReference type="PANTHER" id="PTHR37610">
    <property type="entry name" value="CCHC-TYPE DOMAIN-CONTAINING PROTEIN"/>
    <property type="match status" value="1"/>
</dbReference>
<reference evidence="2" key="1">
    <citation type="submission" date="2024-03" db="EMBL/GenBank/DDBJ databases">
        <title>WGS assembly of Saponaria officinalis var. Norfolk2.</title>
        <authorList>
            <person name="Jenkins J."/>
            <person name="Shu S."/>
            <person name="Grimwood J."/>
            <person name="Barry K."/>
            <person name="Goodstein D."/>
            <person name="Schmutz J."/>
            <person name="Leebens-Mack J."/>
            <person name="Osbourn A."/>
        </authorList>
    </citation>
    <scope>NUCLEOTIDE SEQUENCE [LARGE SCALE GENOMIC DNA]</scope>
    <source>
        <strain evidence="2">JIC</strain>
    </source>
</reference>
<dbReference type="EMBL" id="JBDFQZ010000006">
    <property type="protein sequence ID" value="KAK9713354.1"/>
    <property type="molecule type" value="Genomic_DNA"/>
</dbReference>
<dbReference type="Proteomes" id="UP001443914">
    <property type="component" value="Unassembled WGS sequence"/>
</dbReference>
<dbReference type="GO" id="GO:0015074">
    <property type="term" value="P:DNA integration"/>
    <property type="evidence" value="ECO:0007669"/>
    <property type="project" value="InterPro"/>
</dbReference>
<dbReference type="Gene3D" id="3.30.420.10">
    <property type="entry name" value="Ribonuclease H-like superfamily/Ribonuclease H"/>
    <property type="match status" value="1"/>
</dbReference>
<accession>A0AAW1K6W5</accession>
<dbReference type="PROSITE" id="PS50994">
    <property type="entry name" value="INTEGRASE"/>
    <property type="match status" value="1"/>
</dbReference>
<comment type="caution">
    <text evidence="2">The sequence shown here is derived from an EMBL/GenBank/DDBJ whole genome shotgun (WGS) entry which is preliminary data.</text>
</comment>
<dbReference type="Pfam" id="PF22936">
    <property type="entry name" value="Pol_BBD"/>
    <property type="match status" value="1"/>
</dbReference>
<dbReference type="InterPro" id="IPR001584">
    <property type="entry name" value="Integrase_cat-core"/>
</dbReference>
<dbReference type="InterPro" id="IPR054722">
    <property type="entry name" value="PolX-like_BBD"/>
</dbReference>
<dbReference type="InterPro" id="IPR012337">
    <property type="entry name" value="RNaseH-like_sf"/>
</dbReference>
<sequence length="589" mass="65576">MSSSSNSESVNSINNDAKEYNNPYDDPLFLSTSDYPGMQLVSNVFAGKGFLNWSRGIVMALGSKNKQGFLTGFTMMPDAKSSKLQQWKRSDYNMVRCWILNSLSSEIKEGFMTAKSAKQLWTDITERYGQSNGPFLYQLKKELKNISQENMSLERFPDCTCGVLQQCTCKLLKRILELALTEKVLTFLMGLNDSNDNLRSNILSMEPLPSINKAYSIVQQIESHKHISNVLNYVQNTSAFVATNVDVEACAQGLSVGRFPGKSNWRRENTKQRIDDRWCVFCNRKGHVEPGLVNAVYKEMLKMFQAQVGGSTDTPLCAVNFAGKILASNDISSEHEVCGLSWIMDSGATDHMSSIRSLFSGLKRLPKAVRVGLPDRTLKTVTECGDVWLNSEVLLTDVFLIPDFKHNLISASKLLLNNGLLIEFDASKCVLQASPSKRTVALGMQEGGLYMFTYPDSVSDRSLCSKSVSRTCSNCSVSRQRSKVDLFHARLGHMSLSKLCHVADVKNEKVKCIRSDNGTEIFQENCSKLFAIKGIIHQRSVPGVPQQNGRVERKHRHLIETARALIISAGLPNKFWGESVLTATVIPGL</sequence>
<proteinExistence type="predicted"/>
<dbReference type="GO" id="GO:0003676">
    <property type="term" value="F:nucleic acid binding"/>
    <property type="evidence" value="ECO:0007669"/>
    <property type="project" value="InterPro"/>
</dbReference>
<dbReference type="InterPro" id="IPR029472">
    <property type="entry name" value="Copia-like_N"/>
</dbReference>
<dbReference type="Pfam" id="PF14244">
    <property type="entry name" value="Retrotran_gag_3"/>
    <property type="match status" value="1"/>
</dbReference>
<evidence type="ECO:0000313" key="2">
    <source>
        <dbReference type="EMBL" id="KAK9713354.1"/>
    </source>
</evidence>
<dbReference type="InterPro" id="IPR036397">
    <property type="entry name" value="RNaseH_sf"/>
</dbReference>
<gene>
    <name evidence="2" type="ORF">RND81_06G021800</name>
</gene>